<sequence length="132" mass="14001">MDEALSRANTGKRRATDETLGLGLASGTTRERCSKPRPRLRQGGPLSRLDPPWTEMEGRGRTAMVARDGRKGADGHGSRRWRGRGLSCRLVGVGGVPRPVEIGGGRFLLAEAHNGGGVVSGCGLSVEAVWIE</sequence>
<protein>
    <submittedName>
        <fullName evidence="2">Uncharacterized protein</fullName>
    </submittedName>
</protein>
<name>A0AAV5G5Q8_ELECO</name>
<proteinExistence type="predicted"/>
<comment type="caution">
    <text evidence="2">The sequence shown here is derived from an EMBL/GenBank/DDBJ whole genome shotgun (WGS) entry which is preliminary data.</text>
</comment>
<dbReference type="Proteomes" id="UP001054889">
    <property type="component" value="Unassembled WGS sequence"/>
</dbReference>
<evidence type="ECO:0000313" key="3">
    <source>
        <dbReference type="Proteomes" id="UP001054889"/>
    </source>
</evidence>
<gene>
    <name evidence="2" type="primary">gn00910</name>
    <name evidence="2" type="ORF">PR202_gn00910</name>
</gene>
<dbReference type="EMBL" id="BQKI01000387">
    <property type="protein sequence ID" value="GJN41520.1"/>
    <property type="molecule type" value="Genomic_DNA"/>
</dbReference>
<reference evidence="2" key="1">
    <citation type="journal article" date="2018" name="DNA Res.">
        <title>Multiple hybrid de novo genome assembly of finger millet, an orphan allotetraploid crop.</title>
        <authorList>
            <person name="Hatakeyama M."/>
            <person name="Aluri S."/>
            <person name="Balachadran M.T."/>
            <person name="Sivarajan S.R."/>
            <person name="Patrignani A."/>
            <person name="Gruter S."/>
            <person name="Poveda L."/>
            <person name="Shimizu-Inatsugi R."/>
            <person name="Baeten J."/>
            <person name="Francoijs K.J."/>
            <person name="Nataraja K.N."/>
            <person name="Reddy Y.A.N."/>
            <person name="Phadnis S."/>
            <person name="Ravikumar R.L."/>
            <person name="Schlapbach R."/>
            <person name="Sreeman S.M."/>
            <person name="Shimizu K.K."/>
        </authorList>
    </citation>
    <scope>NUCLEOTIDE SEQUENCE</scope>
</reference>
<evidence type="ECO:0000256" key="1">
    <source>
        <dbReference type="SAM" id="MobiDB-lite"/>
    </source>
</evidence>
<dbReference type="AlphaFoldDB" id="A0AAV5G5Q8"/>
<feature type="region of interest" description="Disordered" evidence="1">
    <location>
        <begin position="1"/>
        <end position="60"/>
    </location>
</feature>
<evidence type="ECO:0000313" key="2">
    <source>
        <dbReference type="EMBL" id="GJN41520.1"/>
    </source>
</evidence>
<accession>A0AAV5G5Q8</accession>
<keyword evidence="3" id="KW-1185">Reference proteome</keyword>
<organism evidence="2 3">
    <name type="scientific">Eleusine coracana subsp. coracana</name>
    <dbReference type="NCBI Taxonomy" id="191504"/>
    <lineage>
        <taxon>Eukaryota</taxon>
        <taxon>Viridiplantae</taxon>
        <taxon>Streptophyta</taxon>
        <taxon>Embryophyta</taxon>
        <taxon>Tracheophyta</taxon>
        <taxon>Spermatophyta</taxon>
        <taxon>Magnoliopsida</taxon>
        <taxon>Liliopsida</taxon>
        <taxon>Poales</taxon>
        <taxon>Poaceae</taxon>
        <taxon>PACMAD clade</taxon>
        <taxon>Chloridoideae</taxon>
        <taxon>Cynodonteae</taxon>
        <taxon>Eleusininae</taxon>
        <taxon>Eleusine</taxon>
    </lineage>
</organism>
<reference evidence="2" key="2">
    <citation type="submission" date="2021-12" db="EMBL/GenBank/DDBJ databases">
        <title>Resequencing data analysis of finger millet.</title>
        <authorList>
            <person name="Hatakeyama M."/>
            <person name="Aluri S."/>
            <person name="Balachadran M.T."/>
            <person name="Sivarajan S.R."/>
            <person name="Poveda L."/>
            <person name="Shimizu-Inatsugi R."/>
            <person name="Schlapbach R."/>
            <person name="Sreeman S.M."/>
            <person name="Shimizu K.K."/>
        </authorList>
    </citation>
    <scope>NUCLEOTIDE SEQUENCE</scope>
</reference>